<feature type="compositionally biased region" description="Polar residues" evidence="1">
    <location>
        <begin position="160"/>
        <end position="177"/>
    </location>
</feature>
<dbReference type="InterPro" id="IPR040160">
    <property type="entry name" value="Mxt"/>
</dbReference>
<evidence type="ECO:0000313" key="2">
    <source>
        <dbReference type="EMBL" id="KAL2748186.1"/>
    </source>
</evidence>
<dbReference type="EMBL" id="JAYRBN010000032">
    <property type="protein sequence ID" value="KAL2748186.1"/>
    <property type="molecule type" value="Genomic_DNA"/>
</dbReference>
<evidence type="ECO:0000313" key="3">
    <source>
        <dbReference type="Proteomes" id="UP001607303"/>
    </source>
</evidence>
<feature type="region of interest" description="Disordered" evidence="1">
    <location>
        <begin position="158"/>
        <end position="179"/>
    </location>
</feature>
<dbReference type="PANTHER" id="PTHR20849">
    <property type="entry name" value="EUKARYOTIC TRANSLATION INITIATION FACTOR 4E-BINDING PROTEIN MEXTLI"/>
    <property type="match status" value="1"/>
</dbReference>
<accession>A0ABD2CT63</accession>
<protein>
    <submittedName>
        <fullName evidence="2">Eukaryotic translation initiation factor 4E-binding protein Mextli-like isoform X1</fullName>
    </submittedName>
</protein>
<dbReference type="Gene3D" id="3.30.1370.10">
    <property type="entry name" value="K Homology domain, type 1"/>
    <property type="match status" value="1"/>
</dbReference>
<dbReference type="InterPro" id="IPR036612">
    <property type="entry name" value="KH_dom_type_1_sf"/>
</dbReference>
<feature type="compositionally biased region" description="Gly residues" evidence="1">
    <location>
        <begin position="52"/>
        <end position="62"/>
    </location>
</feature>
<name>A0ABD2CT63_VESMC</name>
<keyword evidence="3" id="KW-1185">Reference proteome</keyword>
<evidence type="ECO:0000256" key="1">
    <source>
        <dbReference type="SAM" id="MobiDB-lite"/>
    </source>
</evidence>
<reference evidence="2 3" key="1">
    <citation type="journal article" date="2024" name="Ann. Entomol. Soc. Am.">
        <title>Genomic analyses of the southern and eastern yellowjacket wasps (Hymenoptera: Vespidae) reveal evolutionary signatures of social life.</title>
        <authorList>
            <person name="Catto M.A."/>
            <person name="Caine P.B."/>
            <person name="Orr S.E."/>
            <person name="Hunt B.G."/>
            <person name="Goodisman M.A.D."/>
        </authorList>
    </citation>
    <scope>NUCLEOTIDE SEQUENCE [LARGE SCALE GENOMIC DNA]</scope>
    <source>
        <strain evidence="2">232</strain>
        <tissue evidence="2">Head and thorax</tissue>
    </source>
</reference>
<dbReference type="AlphaFoldDB" id="A0ABD2CT63"/>
<sequence>MTLIKLVPKSINPGAKERLVQITGTSEDKIHYAKDLIKDTIQRNASPVRLEQGGGEKGGIGGSSSSLNSSASEESNRLQQHQQQNSRLRSSLLHSFSTNDASIGEYKYTVTVDNQSLKITGTNLDLVRTAKLVLDEYFLGDSEQFGSGIEYFTFDEKPVSSDNNLSQTPLTPSNTVSLGRELSMDSAATSESEETYKSHLATELQSSDQDPEIRELTYEFLLLCSTGPYAKRPPADWARIQKECPNIVRKVDVCDSNANHLMCTIFNANLACKMTNI</sequence>
<feature type="compositionally biased region" description="Low complexity" evidence="1">
    <location>
        <begin position="63"/>
        <end position="89"/>
    </location>
</feature>
<feature type="region of interest" description="Disordered" evidence="1">
    <location>
        <begin position="43"/>
        <end position="89"/>
    </location>
</feature>
<comment type="caution">
    <text evidence="2">The sequence shown here is derived from an EMBL/GenBank/DDBJ whole genome shotgun (WGS) entry which is preliminary data.</text>
</comment>
<organism evidence="2 3">
    <name type="scientific">Vespula maculifrons</name>
    <name type="common">Eastern yellow jacket</name>
    <name type="synonym">Wasp</name>
    <dbReference type="NCBI Taxonomy" id="7453"/>
    <lineage>
        <taxon>Eukaryota</taxon>
        <taxon>Metazoa</taxon>
        <taxon>Ecdysozoa</taxon>
        <taxon>Arthropoda</taxon>
        <taxon>Hexapoda</taxon>
        <taxon>Insecta</taxon>
        <taxon>Pterygota</taxon>
        <taxon>Neoptera</taxon>
        <taxon>Endopterygota</taxon>
        <taxon>Hymenoptera</taxon>
        <taxon>Apocrita</taxon>
        <taxon>Aculeata</taxon>
        <taxon>Vespoidea</taxon>
        <taxon>Vespidae</taxon>
        <taxon>Vespinae</taxon>
        <taxon>Vespula</taxon>
    </lineage>
</organism>
<dbReference type="PANTHER" id="PTHR20849:SF2">
    <property type="entry name" value="EUKARYOTIC TRANSLATION INITIATION FACTOR 4E-BINDING PROTEIN MEXTLI"/>
    <property type="match status" value="1"/>
</dbReference>
<proteinExistence type="predicted"/>
<gene>
    <name evidence="2" type="ORF">V1477_003471</name>
</gene>
<dbReference type="Proteomes" id="UP001607303">
    <property type="component" value="Unassembled WGS sequence"/>
</dbReference>